<comment type="caution">
    <text evidence="1">The sequence shown here is derived from an EMBL/GenBank/DDBJ whole genome shotgun (WGS) entry which is preliminary data.</text>
</comment>
<organism evidence="1 2">
    <name type="scientific">Sordaria macrospora (strain ATCC MYA-333 / DSM 997 / K(L3346) / K-hell)</name>
    <dbReference type="NCBI Taxonomy" id="771870"/>
    <lineage>
        <taxon>Eukaryota</taxon>
        <taxon>Fungi</taxon>
        <taxon>Dikarya</taxon>
        <taxon>Ascomycota</taxon>
        <taxon>Pezizomycotina</taxon>
        <taxon>Sordariomycetes</taxon>
        <taxon>Sordariomycetidae</taxon>
        <taxon>Sordariales</taxon>
        <taxon>Sordariaceae</taxon>
        <taxon>Sordaria</taxon>
    </lineage>
</organism>
<dbReference type="Proteomes" id="UP000001881">
    <property type="component" value="Unassembled WGS sequence"/>
</dbReference>
<name>F7W037_SORMK</name>
<gene>
    <name evidence="1" type="ORF">SMAC_12727</name>
</gene>
<keyword evidence="2" id="KW-1185">Reference proteome</keyword>
<evidence type="ECO:0000313" key="2">
    <source>
        <dbReference type="Proteomes" id="UP000001881"/>
    </source>
</evidence>
<accession>F7W037</accession>
<sequence length="9" mass="963">MPDEGQAES</sequence>
<dbReference type="HOGENOM" id="CLU_3438906_0_0_1"/>
<dbReference type="EMBL" id="CABT02000016">
    <property type="protein sequence ID" value="CCC11136.1"/>
    <property type="molecule type" value="Genomic_DNA"/>
</dbReference>
<protein>
    <submittedName>
        <fullName evidence="1">WGS project CABT00000000 data, contig 2.16</fullName>
    </submittedName>
</protein>
<reference evidence="1 2" key="1">
    <citation type="journal article" date="2010" name="PLoS Genet.">
        <title>De novo assembly of a 40 Mb eukaryotic genome from short sequence reads: Sordaria macrospora, a model organism for fungal morphogenesis.</title>
        <authorList>
            <person name="Nowrousian M."/>
            <person name="Stajich J."/>
            <person name="Chu M."/>
            <person name="Engh I."/>
            <person name="Espagne E."/>
            <person name="Halliday K."/>
            <person name="Kamerewerd J."/>
            <person name="Kempken F."/>
            <person name="Knab B."/>
            <person name="Kuo H.C."/>
            <person name="Osiewacz H.D."/>
            <person name="Poeggeler S."/>
            <person name="Read N."/>
            <person name="Seiler S."/>
            <person name="Smith K."/>
            <person name="Zickler D."/>
            <person name="Kueck U."/>
            <person name="Freitag M."/>
        </authorList>
    </citation>
    <scope>NUCLEOTIDE SEQUENCE [LARGE SCALE GENOMIC DNA]</scope>
    <source>
        <strain evidence="2">ATCC MYA-333 / DSM 997 / K(L3346) / K-hell</strain>
        <tissue evidence="1">Mycelium</tissue>
    </source>
</reference>
<dbReference type="InParanoid" id="F7W037"/>
<evidence type="ECO:0000313" key="1">
    <source>
        <dbReference type="EMBL" id="CCC11136.1"/>
    </source>
</evidence>
<proteinExistence type="predicted"/>